<dbReference type="EMBL" id="CASHTH010000195">
    <property type="protein sequence ID" value="CAI7993750.1"/>
    <property type="molecule type" value="Genomic_DNA"/>
</dbReference>
<reference evidence="2" key="1">
    <citation type="submission" date="2023-03" db="EMBL/GenBank/DDBJ databases">
        <authorList>
            <person name="Steffen K."/>
            <person name="Cardenas P."/>
        </authorList>
    </citation>
    <scope>NUCLEOTIDE SEQUENCE</scope>
</reference>
<name>A0AA35W2J7_GEOBA</name>
<organism evidence="2 3">
    <name type="scientific">Geodia barretti</name>
    <name type="common">Barrett's horny sponge</name>
    <dbReference type="NCBI Taxonomy" id="519541"/>
    <lineage>
        <taxon>Eukaryota</taxon>
        <taxon>Metazoa</taxon>
        <taxon>Porifera</taxon>
        <taxon>Demospongiae</taxon>
        <taxon>Heteroscleromorpha</taxon>
        <taxon>Tetractinellida</taxon>
        <taxon>Astrophorina</taxon>
        <taxon>Geodiidae</taxon>
        <taxon>Geodia</taxon>
    </lineage>
</organism>
<sequence>MGTVGSRFLRWWSGTDLAEERNEEVPAEEGNEEVPAEERNEEVPAENGEQDVPAERCPWDYTFSKADIEREVGPPVVLKESFLRHRALAGHDQEYETTFAMRVDIHSHFYRVQRHIERF</sequence>
<feature type="compositionally biased region" description="Acidic residues" evidence="1">
    <location>
        <begin position="25"/>
        <end position="35"/>
    </location>
</feature>
<feature type="region of interest" description="Disordered" evidence="1">
    <location>
        <begin position="18"/>
        <end position="56"/>
    </location>
</feature>
<dbReference type="AlphaFoldDB" id="A0AA35W2J7"/>
<dbReference type="Proteomes" id="UP001174909">
    <property type="component" value="Unassembled WGS sequence"/>
</dbReference>
<protein>
    <submittedName>
        <fullName evidence="2">Uncharacterized protein</fullName>
    </submittedName>
</protein>
<evidence type="ECO:0000313" key="3">
    <source>
        <dbReference type="Proteomes" id="UP001174909"/>
    </source>
</evidence>
<evidence type="ECO:0000313" key="2">
    <source>
        <dbReference type="EMBL" id="CAI7993750.1"/>
    </source>
</evidence>
<proteinExistence type="predicted"/>
<comment type="caution">
    <text evidence="2">The sequence shown here is derived from an EMBL/GenBank/DDBJ whole genome shotgun (WGS) entry which is preliminary data.</text>
</comment>
<accession>A0AA35W2J7</accession>
<evidence type="ECO:0000256" key="1">
    <source>
        <dbReference type="SAM" id="MobiDB-lite"/>
    </source>
</evidence>
<gene>
    <name evidence="2" type="ORF">GBAR_LOCUS1314</name>
</gene>
<keyword evidence="3" id="KW-1185">Reference proteome</keyword>